<keyword evidence="1" id="KW-0472">Membrane</keyword>
<dbReference type="SUPFAM" id="SSF48452">
    <property type="entry name" value="TPR-like"/>
    <property type="match status" value="1"/>
</dbReference>
<evidence type="ECO:0008006" key="4">
    <source>
        <dbReference type="Google" id="ProtNLM"/>
    </source>
</evidence>
<organism evidence="2 3">
    <name type="scientific">Corallincola holothuriorum</name>
    <dbReference type="NCBI Taxonomy" id="2282215"/>
    <lineage>
        <taxon>Bacteria</taxon>
        <taxon>Pseudomonadati</taxon>
        <taxon>Pseudomonadota</taxon>
        <taxon>Gammaproteobacteria</taxon>
        <taxon>Alteromonadales</taxon>
        <taxon>Psychromonadaceae</taxon>
        <taxon>Corallincola</taxon>
    </lineage>
</organism>
<sequence>MQLFRKAVYWTEQYFCAIPNIRKRLVCFLSVVVIFTLSWFAIVHGIANLSGVYAERKLHKWALQNSITIAELPRVEQSIARAIRLQPDNAHYYILQAKLMEWKAFYELDHADSHLKNAISSLQTSLTFRPNWPNTWLDLAFLEHKLSRYDDRFQQAVNRAESLGAYKQDVTLELIRLGFETWEHRSAFMKEKLIAALKRGLTAESTAWKVLALATAHRKVRVVCLVNRSLKGDSALPLSVNECR</sequence>
<dbReference type="EMBL" id="QPID01000006">
    <property type="protein sequence ID" value="RCU49474.1"/>
    <property type="molecule type" value="Genomic_DNA"/>
</dbReference>
<gene>
    <name evidence="2" type="ORF">DU002_11165</name>
</gene>
<keyword evidence="1" id="KW-1133">Transmembrane helix</keyword>
<feature type="transmembrane region" description="Helical" evidence="1">
    <location>
        <begin position="25"/>
        <end position="47"/>
    </location>
</feature>
<keyword evidence="1" id="KW-0812">Transmembrane</keyword>
<accession>A0A368NIK5</accession>
<dbReference type="AlphaFoldDB" id="A0A368NIK5"/>
<protein>
    <recommendedName>
        <fullName evidence="4">Tetratricopeptide repeat protein</fullName>
    </recommendedName>
</protein>
<comment type="caution">
    <text evidence="2">The sequence shown here is derived from an EMBL/GenBank/DDBJ whole genome shotgun (WGS) entry which is preliminary data.</text>
</comment>
<dbReference type="NCBIfam" id="NF038257">
    <property type="entry name" value="exopoly_VpsP"/>
    <property type="match status" value="1"/>
</dbReference>
<proteinExistence type="predicted"/>
<keyword evidence="3" id="KW-1185">Reference proteome</keyword>
<dbReference type="Gene3D" id="1.25.40.10">
    <property type="entry name" value="Tetratricopeptide repeat domain"/>
    <property type="match status" value="1"/>
</dbReference>
<evidence type="ECO:0000313" key="3">
    <source>
        <dbReference type="Proteomes" id="UP000252558"/>
    </source>
</evidence>
<dbReference type="Proteomes" id="UP000252558">
    <property type="component" value="Unassembled WGS sequence"/>
</dbReference>
<evidence type="ECO:0000313" key="2">
    <source>
        <dbReference type="EMBL" id="RCU49474.1"/>
    </source>
</evidence>
<dbReference type="InterPro" id="IPR011990">
    <property type="entry name" value="TPR-like_helical_dom_sf"/>
</dbReference>
<dbReference type="OrthoDB" id="5736952at2"/>
<reference evidence="2 3" key="1">
    <citation type="submission" date="2018-07" db="EMBL/GenBank/DDBJ databases">
        <title>Corallincola holothuriorum sp. nov., a new facultative anaerobe isolated from sea cucumber Apostichopus japonicus.</title>
        <authorList>
            <person name="Xia H."/>
        </authorList>
    </citation>
    <scope>NUCLEOTIDE SEQUENCE [LARGE SCALE GENOMIC DNA]</scope>
    <source>
        <strain evidence="2 3">C4</strain>
    </source>
</reference>
<dbReference type="RefSeq" id="WP_114338470.1">
    <property type="nucleotide sequence ID" value="NZ_QPID01000006.1"/>
</dbReference>
<evidence type="ECO:0000256" key="1">
    <source>
        <dbReference type="SAM" id="Phobius"/>
    </source>
</evidence>
<name>A0A368NIK5_9GAMM</name>